<dbReference type="PANTHER" id="PTHR48098:SF6">
    <property type="entry name" value="FERRI-BACILLIBACTIN ESTERASE BESA"/>
    <property type="match status" value="1"/>
</dbReference>
<gene>
    <name evidence="1" type="ORF">QWY13_09090</name>
</gene>
<dbReference type="SUPFAM" id="SSF53474">
    <property type="entry name" value="alpha/beta-Hydrolases"/>
    <property type="match status" value="1"/>
</dbReference>
<name>A0ABT8NCQ4_9BACL</name>
<evidence type="ECO:0000313" key="2">
    <source>
        <dbReference type="Proteomes" id="UP001172142"/>
    </source>
</evidence>
<reference evidence="1 2" key="1">
    <citation type="submission" date="2023-07" db="EMBL/GenBank/DDBJ databases">
        <title>Novel species in genus Planococcus.</title>
        <authorList>
            <person name="Ning S."/>
        </authorList>
    </citation>
    <scope>NUCLEOTIDE SEQUENCE [LARGE SCALE GENOMIC DNA]</scope>
    <source>
        <strain evidence="1 2">N017</strain>
    </source>
</reference>
<evidence type="ECO:0000313" key="1">
    <source>
        <dbReference type="EMBL" id="MDN7245656.1"/>
    </source>
</evidence>
<dbReference type="Pfam" id="PF00756">
    <property type="entry name" value="Esterase"/>
    <property type="match status" value="1"/>
</dbReference>
<organism evidence="1 2">
    <name type="scientific">Planococcus shenhongbingii</name>
    <dbReference type="NCBI Taxonomy" id="3058398"/>
    <lineage>
        <taxon>Bacteria</taxon>
        <taxon>Bacillati</taxon>
        <taxon>Bacillota</taxon>
        <taxon>Bacilli</taxon>
        <taxon>Bacillales</taxon>
        <taxon>Caryophanaceae</taxon>
        <taxon>Planococcus</taxon>
    </lineage>
</organism>
<keyword evidence="2" id="KW-1185">Reference proteome</keyword>
<dbReference type="EMBL" id="JAUJWU010000002">
    <property type="protein sequence ID" value="MDN7245656.1"/>
    <property type="molecule type" value="Genomic_DNA"/>
</dbReference>
<comment type="caution">
    <text evidence="1">The sequence shown here is derived from an EMBL/GenBank/DDBJ whole genome shotgun (WGS) entry which is preliminary data.</text>
</comment>
<dbReference type="InterPro" id="IPR050583">
    <property type="entry name" value="Mycobacterial_A85_antigen"/>
</dbReference>
<keyword evidence="1" id="KW-0378">Hydrolase</keyword>
<dbReference type="Proteomes" id="UP001172142">
    <property type="component" value="Unassembled WGS sequence"/>
</dbReference>
<dbReference type="InterPro" id="IPR029058">
    <property type="entry name" value="AB_hydrolase_fold"/>
</dbReference>
<dbReference type="Gene3D" id="3.40.50.1820">
    <property type="entry name" value="alpha/beta hydrolase"/>
    <property type="match status" value="1"/>
</dbReference>
<dbReference type="InterPro" id="IPR000801">
    <property type="entry name" value="Esterase-like"/>
</dbReference>
<protein>
    <submittedName>
        <fullName evidence="1">Alpha/beta hydrolase-fold protein</fullName>
    </submittedName>
</protein>
<accession>A0ABT8NCQ4</accession>
<dbReference type="GO" id="GO:0016787">
    <property type="term" value="F:hydrolase activity"/>
    <property type="evidence" value="ECO:0007669"/>
    <property type="project" value="UniProtKB-KW"/>
</dbReference>
<dbReference type="RefSeq" id="WP_301856309.1">
    <property type="nucleotide sequence ID" value="NZ_JAUJWU010000002.1"/>
</dbReference>
<dbReference type="PANTHER" id="PTHR48098">
    <property type="entry name" value="ENTEROCHELIN ESTERASE-RELATED"/>
    <property type="match status" value="1"/>
</dbReference>
<sequence>MLEIFPIYITPFKQERLIRVYLPKNYNMENKRYPVLYMHDGQNVFRDKDAIGGKSLRLEDYLDKTEMKVIVVGIDQNSEERKNEYCPWVSGEYSEKILGYSSSEGGKGTEYIDFIVNELKPYIDNKYLTLNDRTAMAGISLGGLISAFAACRYPHVFKRVAAISSAFYRNQEELEKLIVRSDLSAIEGFYLDCGTREASGEELISKEFVASNNSIYEILREKILNTKFDMINDAEHNYSFFKKRVPKIISFLVPVE</sequence>
<proteinExistence type="predicted"/>